<comment type="subcellular location">
    <subcellularLocation>
        <location evidence="1">Cell outer membrane</location>
    </subcellularLocation>
</comment>
<proteinExistence type="inferred from homology"/>
<evidence type="ECO:0000256" key="4">
    <source>
        <dbReference type="ARBA" id="ARBA00023136"/>
    </source>
</evidence>
<evidence type="ECO:0000259" key="6">
    <source>
        <dbReference type="Pfam" id="PF07980"/>
    </source>
</evidence>
<dbReference type="Pfam" id="PF14322">
    <property type="entry name" value="SusD-like_3"/>
    <property type="match status" value="1"/>
</dbReference>
<accession>A0ABS3YYF8</accession>
<reference evidence="8 9" key="1">
    <citation type="submission" date="2021-03" db="EMBL/GenBank/DDBJ databases">
        <title>Assistant Professor.</title>
        <authorList>
            <person name="Huq M.A."/>
        </authorList>
    </citation>
    <scope>NUCLEOTIDE SEQUENCE [LARGE SCALE GENOMIC DNA]</scope>
    <source>
        <strain evidence="8 9">MAH-29</strain>
    </source>
</reference>
<evidence type="ECO:0000313" key="8">
    <source>
        <dbReference type="EMBL" id="MBO9202951.1"/>
    </source>
</evidence>
<keyword evidence="4" id="KW-0472">Membrane</keyword>
<feature type="domain" description="RagB/SusD" evidence="6">
    <location>
        <begin position="339"/>
        <end position="414"/>
    </location>
</feature>
<dbReference type="PROSITE" id="PS51257">
    <property type="entry name" value="PROKAR_LIPOPROTEIN"/>
    <property type="match status" value="1"/>
</dbReference>
<dbReference type="Pfam" id="PF07980">
    <property type="entry name" value="SusD_RagB"/>
    <property type="match status" value="1"/>
</dbReference>
<organism evidence="8 9">
    <name type="scientific">Niastella soli</name>
    <dbReference type="NCBI Taxonomy" id="2821487"/>
    <lineage>
        <taxon>Bacteria</taxon>
        <taxon>Pseudomonadati</taxon>
        <taxon>Bacteroidota</taxon>
        <taxon>Chitinophagia</taxon>
        <taxon>Chitinophagales</taxon>
        <taxon>Chitinophagaceae</taxon>
        <taxon>Niastella</taxon>
    </lineage>
</organism>
<keyword evidence="3" id="KW-0732">Signal</keyword>
<keyword evidence="5" id="KW-0998">Cell outer membrane</keyword>
<dbReference type="InterPro" id="IPR011990">
    <property type="entry name" value="TPR-like_helical_dom_sf"/>
</dbReference>
<feature type="domain" description="SusD-like N-terminal" evidence="7">
    <location>
        <begin position="23"/>
        <end position="226"/>
    </location>
</feature>
<sequence>MLKYKLLLFVLVSMITVSCKKGWIEIKSNKSLDTPNTVEDFQALLDYTTNMNENRPSIGEVSADNYYVPYTSWQTWTPYNKSAYMWNADIYNNSTTDNVNWNYSYRQVFYSNIVLDGIDDVESIRKSTMEWNNVKGSALYFRGEAFFNVSQIYTRPYSLTFPDNAGIPLRLNADPNDKSVRASLKDTYQQIVQDLKGSLNYLPDVPVYKQRPSKPAAYALLSRIYLVMQDYPNALMYADSCLKKVDSILDYNTLKSTVNFPIPGLNKEVIFQATISDDLQGLLGVNCIVDSTLYKSYDNNDLRKTLFYKAGSPGQMNFIGTYTGGTASTTSKAFGGIATDEVYLTRAECYARTGNVAAAMSDLNKLMIARWKTGTFVPFTAAGATDALAIILRERRKETPFRGLRWLDLRRLNSEGDNITLTRTVNGQQYSLPPNDLRYALSIPPDVISLSGMTQNDR</sequence>
<evidence type="ECO:0000256" key="5">
    <source>
        <dbReference type="ARBA" id="ARBA00023237"/>
    </source>
</evidence>
<dbReference type="SUPFAM" id="SSF48452">
    <property type="entry name" value="TPR-like"/>
    <property type="match status" value="1"/>
</dbReference>
<dbReference type="InterPro" id="IPR033985">
    <property type="entry name" value="SusD-like_N"/>
</dbReference>
<evidence type="ECO:0000313" key="9">
    <source>
        <dbReference type="Proteomes" id="UP000677244"/>
    </source>
</evidence>
<evidence type="ECO:0000256" key="1">
    <source>
        <dbReference type="ARBA" id="ARBA00004442"/>
    </source>
</evidence>
<evidence type="ECO:0000256" key="3">
    <source>
        <dbReference type="ARBA" id="ARBA00022729"/>
    </source>
</evidence>
<evidence type="ECO:0000259" key="7">
    <source>
        <dbReference type="Pfam" id="PF14322"/>
    </source>
</evidence>
<dbReference type="Gene3D" id="1.25.40.390">
    <property type="match status" value="1"/>
</dbReference>
<protein>
    <submittedName>
        <fullName evidence="8">RagB/SusD family nutrient uptake outer membrane protein</fullName>
    </submittedName>
</protein>
<name>A0ABS3YYF8_9BACT</name>
<comment type="caution">
    <text evidence="8">The sequence shown here is derived from an EMBL/GenBank/DDBJ whole genome shotgun (WGS) entry which is preliminary data.</text>
</comment>
<comment type="similarity">
    <text evidence="2">Belongs to the SusD family.</text>
</comment>
<dbReference type="InterPro" id="IPR012944">
    <property type="entry name" value="SusD_RagB_dom"/>
</dbReference>
<dbReference type="Proteomes" id="UP000677244">
    <property type="component" value="Unassembled WGS sequence"/>
</dbReference>
<evidence type="ECO:0000256" key="2">
    <source>
        <dbReference type="ARBA" id="ARBA00006275"/>
    </source>
</evidence>
<keyword evidence="9" id="KW-1185">Reference proteome</keyword>
<dbReference type="EMBL" id="JAGHKO010000005">
    <property type="protein sequence ID" value="MBO9202951.1"/>
    <property type="molecule type" value="Genomic_DNA"/>
</dbReference>
<dbReference type="RefSeq" id="WP_209141007.1">
    <property type="nucleotide sequence ID" value="NZ_JAGHKO010000005.1"/>
</dbReference>
<gene>
    <name evidence="8" type="ORF">J7I42_21855</name>
</gene>